<evidence type="ECO:0000313" key="1">
    <source>
        <dbReference type="EMBL" id="BDG06348.1"/>
    </source>
</evidence>
<dbReference type="Proteomes" id="UP001162891">
    <property type="component" value="Chromosome"/>
</dbReference>
<proteinExistence type="predicted"/>
<sequence length="124" mass="13376">MRRSDLALRALALAIALGLFLLVSGDRRVTANYTVPLVTELPPGATVDAAPPAEVSVALSGPWARLRGVDPAALGPIHVDLTQETSGLHTWYVRPEALRLPRGVRVETIHPAQGSIELRRGEFR</sequence>
<evidence type="ECO:0000313" key="2">
    <source>
        <dbReference type="Proteomes" id="UP001162891"/>
    </source>
</evidence>
<accession>A0ABM7X3G5</accession>
<dbReference type="Gene3D" id="2.170.120.30">
    <property type="match status" value="1"/>
</dbReference>
<protein>
    <submittedName>
        <fullName evidence="1">Uncharacterized protein</fullName>
    </submittedName>
</protein>
<reference evidence="2" key="1">
    <citation type="journal article" date="2022" name="Int. J. Syst. Evol. Microbiol.">
        <title>Anaeromyxobacter oryzae sp. nov., Anaeromyxobacter diazotrophicus sp. nov. and Anaeromyxobacter paludicola sp. nov., isolated from paddy soils.</title>
        <authorList>
            <person name="Itoh H."/>
            <person name="Xu Z."/>
            <person name="Mise K."/>
            <person name="Masuda Y."/>
            <person name="Ushijima N."/>
            <person name="Hayakawa C."/>
            <person name="Shiratori Y."/>
            <person name="Senoo K."/>
        </authorList>
    </citation>
    <scope>NUCLEOTIDE SEQUENCE [LARGE SCALE GENOMIC DNA]</scope>
    <source>
        <strain evidence="2">Red232</strain>
    </source>
</reference>
<dbReference type="EMBL" id="AP025591">
    <property type="protein sequence ID" value="BDG06348.1"/>
    <property type="molecule type" value="Genomic_DNA"/>
</dbReference>
<organism evidence="1 2">
    <name type="scientific">Anaeromyxobacter oryzae</name>
    <dbReference type="NCBI Taxonomy" id="2918170"/>
    <lineage>
        <taxon>Bacteria</taxon>
        <taxon>Pseudomonadati</taxon>
        <taxon>Myxococcota</taxon>
        <taxon>Myxococcia</taxon>
        <taxon>Myxococcales</taxon>
        <taxon>Cystobacterineae</taxon>
        <taxon>Anaeromyxobacteraceae</taxon>
        <taxon>Anaeromyxobacter</taxon>
    </lineage>
</organism>
<gene>
    <name evidence="1" type="ORF">AMOR_53440</name>
</gene>
<name>A0ABM7X3G5_9BACT</name>
<keyword evidence="2" id="KW-1185">Reference proteome</keyword>
<dbReference type="RefSeq" id="WP_248355880.1">
    <property type="nucleotide sequence ID" value="NZ_AP025591.1"/>
</dbReference>